<comment type="caution">
    <text evidence="3">The sequence shown here is derived from an EMBL/GenBank/DDBJ whole genome shotgun (WGS) entry which is preliminary data.</text>
</comment>
<accession>A0A0G0H6S9</accession>
<feature type="transmembrane region" description="Helical" evidence="2">
    <location>
        <begin position="34"/>
        <end position="53"/>
    </location>
</feature>
<keyword evidence="2" id="KW-0472">Membrane</keyword>
<evidence type="ECO:0000256" key="1">
    <source>
        <dbReference type="SAM" id="MobiDB-lite"/>
    </source>
</evidence>
<proteinExistence type="predicted"/>
<evidence type="ECO:0000256" key="2">
    <source>
        <dbReference type="SAM" id="Phobius"/>
    </source>
</evidence>
<dbReference type="EMBL" id="LBTF01000056">
    <property type="protein sequence ID" value="KKQ34235.1"/>
    <property type="molecule type" value="Genomic_DNA"/>
</dbReference>
<gene>
    <name evidence="3" type="ORF">US50_C0056G0003</name>
</gene>
<reference evidence="3 4" key="1">
    <citation type="journal article" date="2015" name="Nature">
        <title>rRNA introns, odd ribosomes, and small enigmatic genomes across a large radiation of phyla.</title>
        <authorList>
            <person name="Brown C.T."/>
            <person name="Hug L.A."/>
            <person name="Thomas B.C."/>
            <person name="Sharon I."/>
            <person name="Castelle C.J."/>
            <person name="Singh A."/>
            <person name="Wilkins M.J."/>
            <person name="Williams K.H."/>
            <person name="Banfield J.F."/>
        </authorList>
    </citation>
    <scope>NUCLEOTIDE SEQUENCE [LARGE SCALE GENOMIC DNA]</scope>
</reference>
<dbReference type="InterPro" id="IPR021454">
    <property type="entry name" value="DUF3105"/>
</dbReference>
<keyword evidence="2" id="KW-0812">Transmembrane</keyword>
<organism evidence="3 4">
    <name type="scientific">Candidatus Nomurabacteria bacterium GW2011_GWB1_37_5</name>
    <dbReference type="NCBI Taxonomy" id="1618742"/>
    <lineage>
        <taxon>Bacteria</taxon>
        <taxon>Candidatus Nomuraibacteriota</taxon>
    </lineage>
</organism>
<dbReference type="AlphaFoldDB" id="A0A0G0H6S9"/>
<evidence type="ECO:0008006" key="5">
    <source>
        <dbReference type="Google" id="ProtNLM"/>
    </source>
</evidence>
<protein>
    <recommendedName>
        <fullName evidence="5">DUF3105 domain-containing protein</fullName>
    </recommendedName>
</protein>
<keyword evidence="2" id="KW-1133">Transmembrane helix</keyword>
<dbReference type="Proteomes" id="UP000033876">
    <property type="component" value="Unassembled WGS sequence"/>
</dbReference>
<evidence type="ECO:0000313" key="4">
    <source>
        <dbReference type="Proteomes" id="UP000033876"/>
    </source>
</evidence>
<dbReference type="PATRIC" id="fig|1618742.3.peg.794"/>
<evidence type="ECO:0000313" key="3">
    <source>
        <dbReference type="EMBL" id="KKQ34235.1"/>
    </source>
</evidence>
<dbReference type="Pfam" id="PF11303">
    <property type="entry name" value="DUF3105"/>
    <property type="match status" value="1"/>
</dbReference>
<feature type="region of interest" description="Disordered" evidence="1">
    <location>
        <begin position="84"/>
        <end position="109"/>
    </location>
</feature>
<name>A0A0G0H6S9_9BACT</name>
<sequence>MTNYSPKELYELNKKIKKVEEQKKSGERKKYTKTIIWIVIVAGIFAIILWAILRPKSEKVEPLLLDKTELGQEIQIISRDHILPNSEHEPYNSNPPTSGPHYADSPTGGFYRDGLEDERALHGLEHGYIWISYKNIDEATLEQLKDIQKRNYGSVILTPREGNDAPIALASWGRLLNLDSFDEATINTYIKLYKNQSPEKLAR</sequence>